<keyword evidence="6" id="KW-1015">Disulfide bond</keyword>
<dbReference type="Pfam" id="PF00002">
    <property type="entry name" value="7tm_2"/>
    <property type="match status" value="1"/>
</dbReference>
<protein>
    <submittedName>
        <fullName evidence="14">Uncharacterized protein</fullName>
    </submittedName>
</protein>
<keyword evidence="7" id="KW-0675">Receptor</keyword>
<keyword evidence="5 11" id="KW-0472">Membrane</keyword>
<dbReference type="InterPro" id="IPR000203">
    <property type="entry name" value="GPS"/>
</dbReference>
<accession>A0A9D3XYR6</accession>
<dbReference type="InterPro" id="IPR016024">
    <property type="entry name" value="ARM-type_fold"/>
</dbReference>
<feature type="transmembrane region" description="Helical" evidence="11">
    <location>
        <begin position="402"/>
        <end position="421"/>
    </location>
</feature>
<feature type="domain" description="GAIN-B" evidence="12">
    <location>
        <begin position="126"/>
        <end position="287"/>
    </location>
</feature>
<evidence type="ECO:0000256" key="10">
    <source>
        <dbReference type="SAM" id="MobiDB-lite"/>
    </source>
</evidence>
<dbReference type="EMBL" id="JAHDVG010000386">
    <property type="protein sequence ID" value="KAH1187881.1"/>
    <property type="molecule type" value="Genomic_DNA"/>
</dbReference>
<evidence type="ECO:0000256" key="3">
    <source>
        <dbReference type="ARBA" id="ARBA00022989"/>
    </source>
</evidence>
<dbReference type="PANTHER" id="PTHR12011">
    <property type="entry name" value="ADHESION G-PROTEIN COUPLED RECEPTOR"/>
    <property type="match status" value="1"/>
</dbReference>
<dbReference type="Pfam" id="PF21047">
    <property type="entry name" value="HEAT_Maestro"/>
    <property type="match status" value="1"/>
</dbReference>
<evidence type="ECO:0000256" key="6">
    <source>
        <dbReference type="ARBA" id="ARBA00023157"/>
    </source>
</evidence>
<dbReference type="GO" id="GO:0007166">
    <property type="term" value="P:cell surface receptor signaling pathway"/>
    <property type="evidence" value="ECO:0007669"/>
    <property type="project" value="InterPro"/>
</dbReference>
<dbReference type="SMART" id="SM00303">
    <property type="entry name" value="GPS"/>
    <property type="match status" value="1"/>
</dbReference>
<dbReference type="PROSITE" id="PS50261">
    <property type="entry name" value="G_PROTEIN_RECEP_F2_4"/>
    <property type="match status" value="1"/>
</dbReference>
<dbReference type="InterPro" id="IPR001740">
    <property type="entry name" value="GPCR_2_EMR1-like_rcpt"/>
</dbReference>
<evidence type="ECO:0000256" key="9">
    <source>
        <dbReference type="ARBA" id="ARBA00023224"/>
    </source>
</evidence>
<feature type="transmembrane region" description="Helical" evidence="11">
    <location>
        <begin position="329"/>
        <end position="349"/>
    </location>
</feature>
<keyword evidence="2 11" id="KW-0812">Transmembrane</keyword>
<keyword evidence="9" id="KW-0807">Transducer</keyword>
<dbReference type="PRINTS" id="PR00249">
    <property type="entry name" value="GPCRSECRETIN"/>
</dbReference>
<evidence type="ECO:0000313" key="14">
    <source>
        <dbReference type="EMBL" id="KAH1187881.1"/>
    </source>
</evidence>
<evidence type="ECO:0000256" key="4">
    <source>
        <dbReference type="ARBA" id="ARBA00023040"/>
    </source>
</evidence>
<keyword evidence="8" id="KW-0325">Glycoprotein</keyword>
<dbReference type="PROSITE" id="PS50221">
    <property type="entry name" value="GAIN_B"/>
    <property type="match status" value="1"/>
</dbReference>
<proteinExistence type="predicted"/>
<reference evidence="14" key="1">
    <citation type="submission" date="2021-09" db="EMBL/GenBank/DDBJ databases">
        <title>The genome of Mauremys mutica provides insights into the evolution of semi-aquatic lifestyle.</title>
        <authorList>
            <person name="Gong S."/>
            <person name="Gao Y."/>
        </authorList>
    </citation>
    <scope>NUCLEOTIDE SEQUENCE</scope>
    <source>
        <strain evidence="14">MM-2020</strain>
        <tissue evidence="14">Muscle</tissue>
    </source>
</reference>
<evidence type="ECO:0000256" key="2">
    <source>
        <dbReference type="ARBA" id="ARBA00022692"/>
    </source>
</evidence>
<dbReference type="InterPro" id="IPR017981">
    <property type="entry name" value="GPCR_2-like_7TM"/>
</dbReference>
<name>A0A9D3XYR6_9SAUR</name>
<dbReference type="InterPro" id="IPR057244">
    <property type="entry name" value="GAIN_B"/>
</dbReference>
<dbReference type="PANTHER" id="PTHR12011:SF433">
    <property type="entry name" value="ADHESION G PROTEIN-COUPLED RECEPTOR E1-LIKE-RELATED"/>
    <property type="match status" value="1"/>
</dbReference>
<feature type="region of interest" description="Disordered" evidence="10">
    <location>
        <begin position="787"/>
        <end position="812"/>
    </location>
</feature>
<evidence type="ECO:0000256" key="7">
    <source>
        <dbReference type="ARBA" id="ARBA00023170"/>
    </source>
</evidence>
<dbReference type="GO" id="GO:0007189">
    <property type="term" value="P:adenylate cyclase-activating G protein-coupled receptor signaling pathway"/>
    <property type="evidence" value="ECO:0007669"/>
    <property type="project" value="TreeGrafter"/>
</dbReference>
<dbReference type="GO" id="GO:0004930">
    <property type="term" value="F:G protein-coupled receptor activity"/>
    <property type="evidence" value="ECO:0007669"/>
    <property type="project" value="UniProtKB-KW"/>
</dbReference>
<comment type="subcellular location">
    <subcellularLocation>
        <location evidence="1">Membrane</location>
        <topology evidence="1">Multi-pass membrane protein</topology>
    </subcellularLocation>
</comment>
<evidence type="ECO:0000259" key="12">
    <source>
        <dbReference type="PROSITE" id="PS50221"/>
    </source>
</evidence>
<feature type="domain" description="G-protein coupled receptors family 2 profile 2" evidence="13">
    <location>
        <begin position="292"/>
        <end position="450"/>
    </location>
</feature>
<evidence type="ECO:0000256" key="11">
    <source>
        <dbReference type="SAM" id="Phobius"/>
    </source>
</evidence>
<evidence type="ECO:0000256" key="1">
    <source>
        <dbReference type="ARBA" id="ARBA00004141"/>
    </source>
</evidence>
<organism evidence="14 15">
    <name type="scientific">Mauremys mutica</name>
    <name type="common">yellowpond turtle</name>
    <dbReference type="NCBI Taxonomy" id="74926"/>
    <lineage>
        <taxon>Eukaryota</taxon>
        <taxon>Metazoa</taxon>
        <taxon>Chordata</taxon>
        <taxon>Craniata</taxon>
        <taxon>Vertebrata</taxon>
        <taxon>Euteleostomi</taxon>
        <taxon>Archelosauria</taxon>
        <taxon>Testudinata</taxon>
        <taxon>Testudines</taxon>
        <taxon>Cryptodira</taxon>
        <taxon>Durocryptodira</taxon>
        <taxon>Testudinoidea</taxon>
        <taxon>Geoemydidae</taxon>
        <taxon>Geoemydinae</taxon>
        <taxon>Mauremys</taxon>
    </lineage>
</organism>
<dbReference type="AlphaFoldDB" id="A0A9D3XYR6"/>
<dbReference type="FunFam" id="2.60.220.50:FF:000022">
    <property type="entry name" value="Adhesion G protein-coupled receptor E3"/>
    <property type="match status" value="1"/>
</dbReference>
<dbReference type="Proteomes" id="UP000827986">
    <property type="component" value="Unassembled WGS sequence"/>
</dbReference>
<dbReference type="GO" id="GO:0005886">
    <property type="term" value="C:plasma membrane"/>
    <property type="evidence" value="ECO:0007669"/>
    <property type="project" value="TreeGrafter"/>
</dbReference>
<dbReference type="InterPro" id="IPR048465">
    <property type="entry name" value="Maestro-like_HEAT"/>
</dbReference>
<evidence type="ECO:0000256" key="5">
    <source>
        <dbReference type="ARBA" id="ARBA00023136"/>
    </source>
</evidence>
<sequence length="812" mass="89643">MSHSPGLLEKENLISCQPRILQRDDFKSLCGNSTQHGNQQNNRFCTFLNETSKTLESACGNGNQSISLKEVSTSIDLLFYATAQQSNGSKEEVALVATIFLQSVESAALATARKSPGNKTQTITGETMTIVAQRVTDNCSRAGKMIELNAENELMSIDCMTVVGAREQGSGVIAFISYATLESILNNNFIDQQNLREDVKLGSTMLNSKVVSGTIGKPGPLSKPFNFTLEHKQKKEMEDKIICVFWNLTGPWFTEGCRLLRENSTHTTCTCNHLSSFAILMASHAIKESYPLTIITYVGLTLSLLCLFLAILTFLLCRSIRNISTSLHLQLCLCLFLADLLFLTTVNSVTNEVVCAVIAGLLHYLFLACFSWMLLEGLHLFLTVRNLKVVNYTSASQFKKRFVYPFGYGFPALVVAISAAVNPGGYGTSKHKLKPSLTVEENRELLGQCFKSLFPLPPLEKMKEEDGTAKDALHIQLLRKWFSSGKEWEREWALQASTQLQTAYQEVVHSTTQETFHQFGSLIGAVAPYSCDSLATSRQWVVDCISCLLCIQGQPMNLGSAEEELRCLREELTAAPDPEALFQASSKMARVVSEYFPPEQATAFIEATVESMLSASPTCATAAGLWMKVILKECGDAMPDKVPAIVDIIYSHMATIQEGSLRQFLLEAVSILAHHHLEAVISSLLSNHLPMDSDTSELWRSLGGEPLLATQVLQVLIEKIKTSTSQEGSITSETETDRHLAAAEPLSATCAIFEVVSALQSSKAVRELLPEWFPVLLQQVSRTSGQKMPLPRIRSRSLFQKDQQHTEGNPCW</sequence>
<evidence type="ECO:0000313" key="15">
    <source>
        <dbReference type="Proteomes" id="UP000827986"/>
    </source>
</evidence>
<evidence type="ECO:0000259" key="13">
    <source>
        <dbReference type="PROSITE" id="PS50261"/>
    </source>
</evidence>
<dbReference type="SUPFAM" id="SSF48371">
    <property type="entry name" value="ARM repeat"/>
    <property type="match status" value="1"/>
</dbReference>
<dbReference type="InterPro" id="IPR046338">
    <property type="entry name" value="GAIN_dom_sf"/>
</dbReference>
<feature type="transmembrane region" description="Helical" evidence="11">
    <location>
        <begin position="294"/>
        <end position="317"/>
    </location>
</feature>
<keyword evidence="3 11" id="KW-1133">Transmembrane helix</keyword>
<dbReference type="Pfam" id="PF01825">
    <property type="entry name" value="GPS"/>
    <property type="match status" value="1"/>
</dbReference>
<dbReference type="PRINTS" id="PR01128">
    <property type="entry name" value="EMR1HORMONER"/>
</dbReference>
<keyword evidence="15" id="KW-1185">Reference proteome</keyword>
<gene>
    <name evidence="14" type="ORF">KIL84_012378</name>
</gene>
<dbReference type="Gene3D" id="1.20.1070.10">
    <property type="entry name" value="Rhodopsin 7-helix transmembrane proteins"/>
    <property type="match status" value="1"/>
</dbReference>
<dbReference type="InterPro" id="IPR000832">
    <property type="entry name" value="GPCR_2_secretin-like"/>
</dbReference>
<evidence type="ECO:0000256" key="8">
    <source>
        <dbReference type="ARBA" id="ARBA00023180"/>
    </source>
</evidence>
<dbReference type="Gene3D" id="2.60.220.50">
    <property type="match status" value="1"/>
</dbReference>
<keyword evidence="4" id="KW-0297">G-protein coupled receptor</keyword>
<feature type="transmembrane region" description="Helical" evidence="11">
    <location>
        <begin position="361"/>
        <end position="382"/>
    </location>
</feature>
<comment type="caution">
    <text evidence="14">The sequence shown here is derived from an EMBL/GenBank/DDBJ whole genome shotgun (WGS) entry which is preliminary data.</text>
</comment>